<dbReference type="Gene3D" id="3.90.1580.10">
    <property type="entry name" value="paralog of FGE (formylglycine-generating enzyme)"/>
    <property type="match status" value="1"/>
</dbReference>
<evidence type="ECO:0000313" key="4">
    <source>
        <dbReference type="Proteomes" id="UP000269154"/>
    </source>
</evidence>
<feature type="domain" description="Sulfatase-modifying factor enzyme-like" evidence="1">
    <location>
        <begin position="140"/>
        <end position="366"/>
    </location>
</feature>
<dbReference type="InterPro" id="IPR016187">
    <property type="entry name" value="CTDL_fold"/>
</dbReference>
<dbReference type="InterPro" id="IPR051043">
    <property type="entry name" value="Sulfatase_Mod_Factor_Kinase"/>
</dbReference>
<protein>
    <submittedName>
        <fullName evidence="3">Formylglycine-generating enzyme family protein</fullName>
    </submittedName>
</protein>
<dbReference type="GO" id="GO:0120147">
    <property type="term" value="F:formylglycine-generating oxidase activity"/>
    <property type="evidence" value="ECO:0007669"/>
    <property type="project" value="TreeGrafter"/>
</dbReference>
<dbReference type="EMBL" id="RCBY01000012">
    <property type="protein sequence ID" value="RQH53492.1"/>
    <property type="molecule type" value="Genomic_DNA"/>
</dbReference>
<organism evidence="3 4">
    <name type="scientific">Okeania hirsuta</name>
    <dbReference type="NCBI Taxonomy" id="1458930"/>
    <lineage>
        <taxon>Bacteria</taxon>
        <taxon>Bacillati</taxon>
        <taxon>Cyanobacteriota</taxon>
        <taxon>Cyanophyceae</taxon>
        <taxon>Oscillatoriophycideae</taxon>
        <taxon>Oscillatoriales</taxon>
        <taxon>Microcoleaceae</taxon>
        <taxon>Okeania</taxon>
    </lineage>
</organism>
<sequence length="371" mass="41454">MATRLIKLEDGILVEAEVPDNEAKPISTNVVKDVKSSFAQVKPILVSISRPIAEAWQEINKEMEIEQAEVEVGFNFEGEGNLYITKGKPDANLKVKLVLKPIAPKPFDVITVNSKGEEINRSSHEAVFFTEDLGKGVTLEMVSIPGGSFVMGSAENEVETDSPETPQHEVTIQPFYISKYPITQDQYQAIMGENPSHFKGGKRPVETVTWHNATKFCQKLSKKIGKTYKLPSESQWEYACRAGTTTPFYFGETITTDLVNYNGNYTYGDAPKGEYRGETTDVGTFPPNAFGLYDMHGNVWEWCQDIRHDNYEGAPNDGSAWETGGDSKIRVLRGGYWEDEPGNCRSAFRLWGDADFCNNNRGFRVVYLPGV</sequence>
<dbReference type="InterPro" id="IPR042095">
    <property type="entry name" value="SUMF_sf"/>
</dbReference>
<dbReference type="Pfam" id="PF19493">
    <property type="entry name" value="Trypco1"/>
    <property type="match status" value="1"/>
</dbReference>
<proteinExistence type="predicted"/>
<feature type="domain" description="Trypsin-co-occurring" evidence="2">
    <location>
        <begin position="7"/>
        <end position="98"/>
    </location>
</feature>
<dbReference type="NCBIfam" id="NF041216">
    <property type="entry name" value="CU044_2847_fam"/>
    <property type="match status" value="1"/>
</dbReference>
<name>A0A3N6NUJ3_9CYAN</name>
<dbReference type="Proteomes" id="UP000269154">
    <property type="component" value="Unassembled WGS sequence"/>
</dbReference>
<dbReference type="RefSeq" id="WP_124144225.1">
    <property type="nucleotide sequence ID" value="NZ_CAWOKI010000390.1"/>
</dbReference>
<reference evidence="3 4" key="1">
    <citation type="journal article" date="2018" name="ACS Chem. Biol.">
        <title>Ketoreductase domain dysfunction expands chemodiversity: malyngamide biosynthesis in the cyanobacterium Okeania hirsuta.</title>
        <authorList>
            <person name="Moss N.A."/>
            <person name="Leao T."/>
            <person name="Rankin M."/>
            <person name="McCullough T.M."/>
            <person name="Qu P."/>
            <person name="Korobeynikov A."/>
            <person name="Smith J.L."/>
            <person name="Gerwick L."/>
            <person name="Gerwick W.H."/>
        </authorList>
    </citation>
    <scope>NUCLEOTIDE SEQUENCE [LARGE SCALE GENOMIC DNA]</scope>
    <source>
        <strain evidence="3 4">PAB10Feb10-1</strain>
    </source>
</reference>
<dbReference type="OrthoDB" id="569031at2"/>
<accession>A0A3N6NUJ3</accession>
<dbReference type="PANTHER" id="PTHR23150:SF19">
    <property type="entry name" value="FORMYLGLYCINE-GENERATING ENZYME"/>
    <property type="match status" value="1"/>
</dbReference>
<gene>
    <name evidence="3" type="ORF">D5R40_03700</name>
</gene>
<dbReference type="InterPro" id="IPR005532">
    <property type="entry name" value="SUMF_dom"/>
</dbReference>
<dbReference type="SUPFAM" id="SSF56436">
    <property type="entry name" value="C-type lectin-like"/>
    <property type="match status" value="1"/>
</dbReference>
<evidence type="ECO:0000259" key="2">
    <source>
        <dbReference type="Pfam" id="PF19493"/>
    </source>
</evidence>
<dbReference type="AlphaFoldDB" id="A0A3N6NUJ3"/>
<keyword evidence="4" id="KW-1185">Reference proteome</keyword>
<dbReference type="PANTHER" id="PTHR23150">
    <property type="entry name" value="SULFATASE MODIFYING FACTOR 1, 2"/>
    <property type="match status" value="1"/>
</dbReference>
<comment type="caution">
    <text evidence="3">The sequence shown here is derived from an EMBL/GenBank/DDBJ whole genome shotgun (WGS) entry which is preliminary data.</text>
</comment>
<dbReference type="InterPro" id="IPR045794">
    <property type="entry name" value="Trypco1"/>
</dbReference>
<dbReference type="Pfam" id="PF03781">
    <property type="entry name" value="FGE-sulfatase"/>
    <property type="match status" value="1"/>
</dbReference>
<evidence type="ECO:0000313" key="3">
    <source>
        <dbReference type="EMBL" id="RQH53492.1"/>
    </source>
</evidence>
<evidence type="ECO:0000259" key="1">
    <source>
        <dbReference type="Pfam" id="PF03781"/>
    </source>
</evidence>